<name>A0ACC1Y8M7_MELAZ</name>
<keyword evidence="2" id="KW-1185">Reference proteome</keyword>
<sequence>MAILLSLSLFPIHASNTKPPNLNLIASRTTKRHLILKTISFSIISLASVQHPFAQSIALAEHSSSPTSKPGALSGIANTKSWFQFYGDGFSIRVPPQFEDISEPEDYNAGLSLYGDKAKPKTFAARFATPDGSEVLSVVIRPSNQLKITFLEAQDISDFGSLKEAAKVFVPGGATLYSARTIKIKEEEGFKTYYFYEFGRDEQHIALVAAINSGKAYIAGATAPESKWDDDGVKLRSAAISLTLL</sequence>
<dbReference type="Proteomes" id="UP001164539">
    <property type="component" value="Chromosome 4"/>
</dbReference>
<reference evidence="1 2" key="1">
    <citation type="journal article" date="2023" name="Science">
        <title>Complex scaffold remodeling in plant triterpene biosynthesis.</title>
        <authorList>
            <person name="De La Pena R."/>
            <person name="Hodgson H."/>
            <person name="Liu J.C."/>
            <person name="Stephenson M.J."/>
            <person name="Martin A.C."/>
            <person name="Owen C."/>
            <person name="Harkess A."/>
            <person name="Leebens-Mack J."/>
            <person name="Jimenez L.E."/>
            <person name="Osbourn A."/>
            <person name="Sattely E.S."/>
        </authorList>
    </citation>
    <scope>NUCLEOTIDE SEQUENCE [LARGE SCALE GENOMIC DNA]</scope>
    <source>
        <strain evidence="2">cv. JPN11</strain>
        <tissue evidence="1">Leaf</tissue>
    </source>
</reference>
<accession>A0ACC1Y8M7</accession>
<organism evidence="1 2">
    <name type="scientific">Melia azedarach</name>
    <name type="common">Chinaberry tree</name>
    <dbReference type="NCBI Taxonomy" id="155640"/>
    <lineage>
        <taxon>Eukaryota</taxon>
        <taxon>Viridiplantae</taxon>
        <taxon>Streptophyta</taxon>
        <taxon>Embryophyta</taxon>
        <taxon>Tracheophyta</taxon>
        <taxon>Spermatophyta</taxon>
        <taxon>Magnoliopsida</taxon>
        <taxon>eudicotyledons</taxon>
        <taxon>Gunneridae</taxon>
        <taxon>Pentapetalae</taxon>
        <taxon>rosids</taxon>
        <taxon>malvids</taxon>
        <taxon>Sapindales</taxon>
        <taxon>Meliaceae</taxon>
        <taxon>Melia</taxon>
    </lineage>
</organism>
<gene>
    <name evidence="1" type="ORF">OWV82_007490</name>
</gene>
<evidence type="ECO:0000313" key="2">
    <source>
        <dbReference type="Proteomes" id="UP001164539"/>
    </source>
</evidence>
<evidence type="ECO:0000313" key="1">
    <source>
        <dbReference type="EMBL" id="KAJ4719522.1"/>
    </source>
</evidence>
<protein>
    <submittedName>
        <fullName evidence="1">Photosystem II reaction center PsbP family protein</fullName>
    </submittedName>
</protein>
<comment type="caution">
    <text evidence="1">The sequence shown here is derived from an EMBL/GenBank/DDBJ whole genome shotgun (WGS) entry which is preliminary data.</text>
</comment>
<proteinExistence type="predicted"/>
<dbReference type="EMBL" id="CM051397">
    <property type="protein sequence ID" value="KAJ4719522.1"/>
    <property type="molecule type" value="Genomic_DNA"/>
</dbReference>